<dbReference type="Gene3D" id="3.40.630.30">
    <property type="match status" value="1"/>
</dbReference>
<evidence type="ECO:0000313" key="3">
    <source>
        <dbReference type="Proteomes" id="UP001398420"/>
    </source>
</evidence>
<evidence type="ECO:0000313" key="2">
    <source>
        <dbReference type="EMBL" id="MEL5988089.1"/>
    </source>
</evidence>
<sequence length="179" mass="20885">MINLKPHHVNYAVRIHELASDPLVADALGLVNQTLENRLEFIQKMQQGEKEGTTCSRLVFHNHQMIGVTTLMYIDQQKKSCHLGSWLGVPYWGRGYNERAKCEILKIAFDTYGLERVFLGARTQNLRSQAAQQKLPYLRQHVMHDYPEEHQFLEEKEQQPCILNVVEKDDFYAFLNIAR</sequence>
<name>A0ABU9LM64_9BACL</name>
<dbReference type="SUPFAM" id="SSF55729">
    <property type="entry name" value="Acyl-CoA N-acyltransferases (Nat)"/>
    <property type="match status" value="1"/>
</dbReference>
<dbReference type="EMBL" id="JBCEWA010000004">
    <property type="protein sequence ID" value="MEL5988089.1"/>
    <property type="molecule type" value="Genomic_DNA"/>
</dbReference>
<dbReference type="PANTHER" id="PTHR43792">
    <property type="entry name" value="GNAT FAMILY, PUTATIVE (AFU_ORTHOLOGUE AFUA_3G00765)-RELATED-RELATED"/>
    <property type="match status" value="1"/>
</dbReference>
<dbReference type="Pfam" id="PF13302">
    <property type="entry name" value="Acetyltransf_3"/>
    <property type="match status" value="1"/>
</dbReference>
<dbReference type="InterPro" id="IPR016181">
    <property type="entry name" value="Acyl_CoA_acyltransferase"/>
</dbReference>
<feature type="domain" description="N-acetyltransferase" evidence="1">
    <location>
        <begin position="4"/>
        <end position="135"/>
    </location>
</feature>
<organism evidence="2 3">
    <name type="scientific">Kurthia gibsonii</name>
    <dbReference type="NCBI Taxonomy" id="33946"/>
    <lineage>
        <taxon>Bacteria</taxon>
        <taxon>Bacillati</taxon>
        <taxon>Bacillota</taxon>
        <taxon>Bacilli</taxon>
        <taxon>Bacillales</taxon>
        <taxon>Caryophanaceae</taxon>
        <taxon>Kurthia</taxon>
    </lineage>
</organism>
<comment type="caution">
    <text evidence="2">The sequence shown here is derived from an EMBL/GenBank/DDBJ whole genome shotgun (WGS) entry which is preliminary data.</text>
</comment>
<dbReference type="PANTHER" id="PTHR43792:SF1">
    <property type="entry name" value="N-ACETYLTRANSFERASE DOMAIN-CONTAINING PROTEIN"/>
    <property type="match status" value="1"/>
</dbReference>
<reference evidence="2 3" key="1">
    <citation type="submission" date="2024-04" db="EMBL/GenBank/DDBJ databases">
        <authorList>
            <person name="Wu Y.S."/>
            <person name="Zhang L."/>
        </authorList>
    </citation>
    <scope>NUCLEOTIDE SEQUENCE [LARGE SCALE GENOMIC DNA]</scope>
    <source>
        <strain evidence="2 3">KG-01</strain>
    </source>
</reference>
<dbReference type="Proteomes" id="UP001398420">
    <property type="component" value="Unassembled WGS sequence"/>
</dbReference>
<protein>
    <submittedName>
        <fullName evidence="2">GNAT family N-acetyltransferase</fullName>
    </submittedName>
</protein>
<dbReference type="InterPro" id="IPR051531">
    <property type="entry name" value="N-acetyltransferase"/>
</dbReference>
<evidence type="ECO:0000259" key="1">
    <source>
        <dbReference type="Pfam" id="PF13302"/>
    </source>
</evidence>
<dbReference type="RefSeq" id="WP_087680625.1">
    <property type="nucleotide sequence ID" value="NZ_JBCEWA010000004.1"/>
</dbReference>
<proteinExistence type="predicted"/>
<keyword evidence="3" id="KW-1185">Reference proteome</keyword>
<gene>
    <name evidence="2" type="ORF">AAF454_06625</name>
</gene>
<accession>A0ABU9LM64</accession>
<dbReference type="InterPro" id="IPR000182">
    <property type="entry name" value="GNAT_dom"/>
</dbReference>